<evidence type="ECO:0000313" key="4">
    <source>
        <dbReference type="Proteomes" id="UP001626549"/>
    </source>
</evidence>
<dbReference type="EMBL" id="CP136865">
    <property type="protein sequence ID" value="WOJ95502.1"/>
    <property type="molecule type" value="Genomic_DNA"/>
</dbReference>
<feature type="domain" description="Peptidase C39" evidence="2">
    <location>
        <begin position="45"/>
        <end position="203"/>
    </location>
</feature>
<evidence type="ECO:0000256" key="1">
    <source>
        <dbReference type="SAM" id="MobiDB-lite"/>
    </source>
</evidence>
<feature type="region of interest" description="Disordered" evidence="1">
    <location>
        <begin position="84"/>
        <end position="113"/>
    </location>
</feature>
<dbReference type="Proteomes" id="UP001626549">
    <property type="component" value="Chromosome"/>
</dbReference>
<dbReference type="InterPro" id="IPR005074">
    <property type="entry name" value="Peptidase_C39"/>
</dbReference>
<evidence type="ECO:0000259" key="2">
    <source>
        <dbReference type="PROSITE" id="PS50990"/>
    </source>
</evidence>
<accession>A0ABZ0I7K8</accession>
<name>A0ABZ0I7K8_9GAMM</name>
<reference evidence="3 4" key="1">
    <citation type="submission" date="2023-10" db="EMBL/GenBank/DDBJ databases">
        <title>Two novel species belonging to the OM43/NOR5 clade.</title>
        <authorList>
            <person name="Park M."/>
        </authorList>
    </citation>
    <scope>NUCLEOTIDE SEQUENCE [LARGE SCALE GENOMIC DNA]</scope>
    <source>
        <strain evidence="3 4">IMCC45268</strain>
    </source>
</reference>
<keyword evidence="4" id="KW-1185">Reference proteome</keyword>
<gene>
    <name evidence="3" type="ORF">R0137_09560</name>
</gene>
<dbReference type="PROSITE" id="PS50990">
    <property type="entry name" value="PEPTIDASE_C39"/>
    <property type="match status" value="1"/>
</dbReference>
<sequence>MATVRRVGKFTILGAIAATIAVISIDTSYAFDNWVSLRDAGIVKQQRDFSCGAAALATLLTYFYRDPVSERELLVQLINGRNDHYNDHHNDQHNDHGSGHHSDHHSDNKQPAKRSLGLSFSDMKMLAHTRHYPAMGFAVTYEDLKNLRLPVIVALTVNGRGHFSVLRRVDEFGRAFLADPSWGNRQLGREEFLRSFLRSDDEASGRILIVGARGDRLGDDSFLHRPPRRVLISPTE</sequence>
<organism evidence="3 4">
    <name type="scientific">Congregibacter brevis</name>
    <dbReference type="NCBI Taxonomy" id="3081201"/>
    <lineage>
        <taxon>Bacteria</taxon>
        <taxon>Pseudomonadati</taxon>
        <taxon>Pseudomonadota</taxon>
        <taxon>Gammaproteobacteria</taxon>
        <taxon>Cellvibrionales</taxon>
        <taxon>Halieaceae</taxon>
        <taxon>Congregibacter</taxon>
    </lineage>
</organism>
<evidence type="ECO:0000313" key="3">
    <source>
        <dbReference type="EMBL" id="WOJ95502.1"/>
    </source>
</evidence>
<proteinExistence type="predicted"/>
<protein>
    <submittedName>
        <fullName evidence="3">Cysteine peptidase family C39 domain-containing protein</fullName>
    </submittedName>
</protein>
<feature type="compositionally biased region" description="Basic and acidic residues" evidence="1">
    <location>
        <begin position="84"/>
        <end position="110"/>
    </location>
</feature>
<dbReference type="Gene3D" id="3.90.70.10">
    <property type="entry name" value="Cysteine proteinases"/>
    <property type="match status" value="1"/>
</dbReference>
<dbReference type="RefSeq" id="WP_407326200.1">
    <property type="nucleotide sequence ID" value="NZ_CP136865.1"/>
</dbReference>
<dbReference type="Pfam" id="PF03412">
    <property type="entry name" value="Peptidase_C39"/>
    <property type="match status" value="1"/>
</dbReference>